<proteinExistence type="predicted"/>
<organism evidence="2 3">
    <name type="scientific">Moorena producens (strain JHB)</name>
    <dbReference type="NCBI Taxonomy" id="1454205"/>
    <lineage>
        <taxon>Bacteria</taxon>
        <taxon>Bacillati</taxon>
        <taxon>Cyanobacteriota</taxon>
        <taxon>Cyanophyceae</taxon>
        <taxon>Coleofasciculales</taxon>
        <taxon>Coleofasciculaceae</taxon>
        <taxon>Moorena</taxon>
    </lineage>
</organism>
<dbReference type="Pfam" id="PF14261">
    <property type="entry name" value="DUF4351"/>
    <property type="match status" value="1"/>
</dbReference>
<reference evidence="3" key="1">
    <citation type="submission" date="2016-10" db="EMBL/GenBank/DDBJ databases">
        <title>Comparative genomics uncovers the prolific and rare metabolic potential of the cyanobacterial genus Moorea.</title>
        <authorList>
            <person name="Leao T."/>
            <person name="Castelao G."/>
            <person name="Korobeynikov A."/>
            <person name="Monroe E.A."/>
            <person name="Podell S."/>
            <person name="Glukhov E."/>
            <person name="Allen E."/>
            <person name="Gerwick W.H."/>
            <person name="Gerwick L."/>
        </authorList>
    </citation>
    <scope>NUCLEOTIDE SEQUENCE [LARGE SCALE GENOMIC DNA]</scope>
    <source>
        <strain evidence="3">JHB</strain>
    </source>
</reference>
<dbReference type="PANTHER" id="PTHR34613">
    <property type="entry name" value="SLL0800 PROTEIN"/>
    <property type="match status" value="1"/>
</dbReference>
<evidence type="ECO:0000313" key="2">
    <source>
        <dbReference type="EMBL" id="AOY80848.1"/>
    </source>
</evidence>
<evidence type="ECO:0000259" key="1">
    <source>
        <dbReference type="Pfam" id="PF14261"/>
    </source>
</evidence>
<dbReference type="PANTHER" id="PTHR34613:SF1">
    <property type="entry name" value="SLL6017 PROTEIN"/>
    <property type="match status" value="1"/>
</dbReference>
<name>A0A1D9FZP4_MOOP1</name>
<dbReference type="InterPro" id="IPR025587">
    <property type="entry name" value="DUF4351"/>
</dbReference>
<evidence type="ECO:0000313" key="3">
    <source>
        <dbReference type="Proteomes" id="UP000176944"/>
    </source>
</evidence>
<gene>
    <name evidence="2" type="ORF">BJP36_13940</name>
</gene>
<sequence>MAKRADIGSKRLISLAPNAWVQWVTGNSQVRASQLLDAEFQWISRESDVIVKASSPEHSEFLILNELQLRYDQNMPQRMRNYVALAEEKYNLSAYPVLINILPPPSTVTIENCYDSEFMGLKARQDYRVINLWEVEAELVLGQPLPPLFPFVPILKGGGSESKLRSAVQALRADQTLNQLEPLLAFFASFVLEIPLIQQIMRWDMTVLRESPWYQEILQEGLAQGIEQGIEQGIQQERRGSLERILKLRFSEIPVEISIRIQSLTLEQLEELMATALTVNSLDEFTQHLPN</sequence>
<accession>A0A1D9FZP4</accession>
<feature type="domain" description="DUF4351" evidence="1">
    <location>
        <begin position="231"/>
        <end position="289"/>
    </location>
</feature>
<dbReference type="AlphaFoldDB" id="A0A1D9FZP4"/>
<dbReference type="EMBL" id="CP017708">
    <property type="protein sequence ID" value="AOY80848.1"/>
    <property type="molecule type" value="Genomic_DNA"/>
</dbReference>
<protein>
    <submittedName>
        <fullName evidence="2">DUF4351 domain-containing protein</fullName>
    </submittedName>
</protein>
<dbReference type="Proteomes" id="UP000176944">
    <property type="component" value="Chromosome"/>
</dbReference>